<gene>
    <name evidence="2" type="ORF">NDU88_003489</name>
</gene>
<feature type="compositionally biased region" description="Basic and acidic residues" evidence="1">
    <location>
        <begin position="98"/>
        <end position="107"/>
    </location>
</feature>
<protein>
    <submittedName>
        <fullName evidence="2">Uncharacterized protein</fullName>
    </submittedName>
</protein>
<reference evidence="2" key="1">
    <citation type="journal article" date="2022" name="bioRxiv">
        <title>Sequencing and chromosome-scale assembly of the giantPleurodeles waltlgenome.</title>
        <authorList>
            <person name="Brown T."/>
            <person name="Elewa A."/>
            <person name="Iarovenko S."/>
            <person name="Subramanian E."/>
            <person name="Araus A.J."/>
            <person name="Petzold A."/>
            <person name="Susuki M."/>
            <person name="Suzuki K.-i.T."/>
            <person name="Hayashi T."/>
            <person name="Toyoda A."/>
            <person name="Oliveira C."/>
            <person name="Osipova E."/>
            <person name="Leigh N.D."/>
            <person name="Simon A."/>
            <person name="Yun M.H."/>
        </authorList>
    </citation>
    <scope>NUCLEOTIDE SEQUENCE</scope>
    <source>
        <strain evidence="2">20211129_DDA</strain>
        <tissue evidence="2">Liver</tissue>
    </source>
</reference>
<sequence length="128" mass="14478">MSWQGWCRVTGSPAPFCADPGSEWHPTGPEKEKAIESRNPVIDSRGKKLETRRLEEKRKVVGDGNPDIWVPERVKREEGLCAVRIEEEKDAEEEDAEEGRTEIADRQDNEEDENNSDPHLGSTEPGHT</sequence>
<evidence type="ECO:0000256" key="1">
    <source>
        <dbReference type="SAM" id="MobiDB-lite"/>
    </source>
</evidence>
<organism evidence="2 3">
    <name type="scientific">Pleurodeles waltl</name>
    <name type="common">Iberian ribbed newt</name>
    <dbReference type="NCBI Taxonomy" id="8319"/>
    <lineage>
        <taxon>Eukaryota</taxon>
        <taxon>Metazoa</taxon>
        <taxon>Chordata</taxon>
        <taxon>Craniata</taxon>
        <taxon>Vertebrata</taxon>
        <taxon>Euteleostomi</taxon>
        <taxon>Amphibia</taxon>
        <taxon>Batrachia</taxon>
        <taxon>Caudata</taxon>
        <taxon>Salamandroidea</taxon>
        <taxon>Salamandridae</taxon>
        <taxon>Pleurodelinae</taxon>
        <taxon>Pleurodeles</taxon>
    </lineage>
</organism>
<dbReference type="AlphaFoldDB" id="A0AAV7VFI5"/>
<feature type="compositionally biased region" description="Acidic residues" evidence="1">
    <location>
        <begin position="88"/>
        <end position="97"/>
    </location>
</feature>
<feature type="region of interest" description="Disordered" evidence="1">
    <location>
        <begin position="18"/>
        <end position="46"/>
    </location>
</feature>
<feature type="region of interest" description="Disordered" evidence="1">
    <location>
        <begin position="85"/>
        <end position="128"/>
    </location>
</feature>
<comment type="caution">
    <text evidence="2">The sequence shown here is derived from an EMBL/GenBank/DDBJ whole genome shotgun (WGS) entry which is preliminary data.</text>
</comment>
<evidence type="ECO:0000313" key="3">
    <source>
        <dbReference type="Proteomes" id="UP001066276"/>
    </source>
</evidence>
<proteinExistence type="predicted"/>
<evidence type="ECO:0000313" key="2">
    <source>
        <dbReference type="EMBL" id="KAJ1199656.1"/>
    </source>
</evidence>
<dbReference type="Proteomes" id="UP001066276">
    <property type="component" value="Chromosome 2_1"/>
</dbReference>
<keyword evidence="3" id="KW-1185">Reference proteome</keyword>
<dbReference type="EMBL" id="JANPWB010000003">
    <property type="protein sequence ID" value="KAJ1199656.1"/>
    <property type="molecule type" value="Genomic_DNA"/>
</dbReference>
<name>A0AAV7VFI5_PLEWA</name>
<accession>A0AAV7VFI5</accession>